<keyword evidence="3" id="KW-1185">Reference proteome</keyword>
<dbReference type="PANTHER" id="PTHR47432:SF1">
    <property type="entry name" value="CELL WALL ASSEMBLY REGULATOR SMI1"/>
    <property type="match status" value="1"/>
</dbReference>
<organism evidence="2 3">
    <name type="scientific">Lactococcus hircilactis</name>
    <dbReference type="NCBI Taxonomy" id="1494462"/>
    <lineage>
        <taxon>Bacteria</taxon>
        <taxon>Bacillati</taxon>
        <taxon>Bacillota</taxon>
        <taxon>Bacilli</taxon>
        <taxon>Lactobacillales</taxon>
        <taxon>Streptococcaceae</taxon>
        <taxon>Lactococcus</taxon>
    </lineage>
</organism>
<dbReference type="InterPro" id="IPR051873">
    <property type="entry name" value="KNR4/SMI1_regulator"/>
</dbReference>
<dbReference type="AlphaFoldDB" id="A0A7X1Z7S3"/>
<dbReference type="SUPFAM" id="SSF160631">
    <property type="entry name" value="SMI1/KNR4-like"/>
    <property type="match status" value="1"/>
</dbReference>
<dbReference type="RefSeq" id="WP_153495377.1">
    <property type="nucleotide sequence ID" value="NZ_CAXYUY010000001.1"/>
</dbReference>
<proteinExistence type="predicted"/>
<dbReference type="Proteomes" id="UP000439550">
    <property type="component" value="Unassembled WGS sequence"/>
</dbReference>
<dbReference type="PANTHER" id="PTHR47432">
    <property type="entry name" value="CELL WALL ASSEMBLY REGULATOR SMI1"/>
    <property type="match status" value="1"/>
</dbReference>
<reference evidence="2 3" key="1">
    <citation type="submission" date="2019-10" db="EMBL/GenBank/DDBJ databases">
        <authorList>
            <person name="Dong K."/>
        </authorList>
    </citation>
    <scope>NUCLEOTIDE SEQUENCE [LARGE SCALE GENOMIC DNA]</scope>
    <source>
        <strain evidence="2 3">DSM 28960</strain>
    </source>
</reference>
<accession>A0A7X1Z7S3</accession>
<evidence type="ECO:0000259" key="1">
    <source>
        <dbReference type="Pfam" id="PF09346"/>
    </source>
</evidence>
<dbReference type="GO" id="GO:0043332">
    <property type="term" value="C:mating projection tip"/>
    <property type="evidence" value="ECO:0007669"/>
    <property type="project" value="TreeGrafter"/>
</dbReference>
<feature type="domain" description="Knr4/Smi1-like" evidence="1">
    <location>
        <begin position="186"/>
        <end position="278"/>
    </location>
</feature>
<comment type="caution">
    <text evidence="2">The sequence shown here is derived from an EMBL/GenBank/DDBJ whole genome shotgun (WGS) entry which is preliminary data.</text>
</comment>
<name>A0A7X1Z7S3_9LACT</name>
<dbReference type="InterPro" id="IPR018958">
    <property type="entry name" value="Knr4/Smi1-like_dom"/>
</dbReference>
<sequence>MIVEKLKQIVANEKFENAEEDEEVGAFTAPAIPENMTQISELLGESLPEDFMELYAFSDGQSDGNGVFFGDGLVTTEKMIRELRFAKSYAKPENPYVENPASSKQVLDKIVAHYLTLTPKKRLLAKPRWKKLEFDVSPNSLGGPYFYELGKSENEREILETTDAFKQESFALAREIYELEKASYDWDRLNFTVLPNGHYDVKREIYDFTSDMTSTPENAIKTDYFNPKWLPVFEDFGGNFIGLDFDPDMAGVKGQVIIYGRDEENMVVLADSLSGLFDKIIAWQASPETNEALENEFHIHDTLRELLKA</sequence>
<evidence type="ECO:0000313" key="2">
    <source>
        <dbReference type="EMBL" id="MQW38869.1"/>
    </source>
</evidence>
<dbReference type="Gene3D" id="3.40.1580.10">
    <property type="entry name" value="SMI1/KNR4-like"/>
    <property type="match status" value="1"/>
</dbReference>
<dbReference type="EMBL" id="WITJ01000003">
    <property type="protein sequence ID" value="MQW38869.1"/>
    <property type="molecule type" value="Genomic_DNA"/>
</dbReference>
<protein>
    <recommendedName>
        <fullName evidence="1">Knr4/Smi1-like domain-containing protein</fullName>
    </recommendedName>
</protein>
<dbReference type="InterPro" id="IPR037883">
    <property type="entry name" value="Knr4/Smi1-like_sf"/>
</dbReference>
<gene>
    <name evidence="2" type="ORF">GHI93_02750</name>
</gene>
<dbReference type="Pfam" id="PF09346">
    <property type="entry name" value="SMI1_KNR4"/>
    <property type="match status" value="1"/>
</dbReference>
<evidence type="ECO:0000313" key="3">
    <source>
        <dbReference type="Proteomes" id="UP000439550"/>
    </source>
</evidence>
<dbReference type="OrthoDB" id="6933666at2"/>